<dbReference type="GO" id="GO:0006355">
    <property type="term" value="P:regulation of DNA-templated transcription"/>
    <property type="evidence" value="ECO:0007669"/>
    <property type="project" value="InterPro"/>
</dbReference>
<dbReference type="InterPro" id="IPR009057">
    <property type="entry name" value="Homeodomain-like_sf"/>
</dbReference>
<evidence type="ECO:0000259" key="5">
    <source>
        <dbReference type="PROSITE" id="PS50045"/>
    </source>
</evidence>
<dbReference type="EMBL" id="AFZX01000091">
    <property type="protein sequence ID" value="EHL05875.1"/>
    <property type="molecule type" value="Genomic_DNA"/>
</dbReference>
<evidence type="ECO:0000256" key="1">
    <source>
        <dbReference type="ARBA" id="ARBA00022741"/>
    </source>
</evidence>
<evidence type="ECO:0000313" key="6">
    <source>
        <dbReference type="EMBL" id="EHL05875.1"/>
    </source>
</evidence>
<dbReference type="Pfam" id="PF25601">
    <property type="entry name" value="AAA_lid_14"/>
    <property type="match status" value="1"/>
</dbReference>
<dbReference type="Gene3D" id="1.10.8.60">
    <property type="match status" value="1"/>
</dbReference>
<evidence type="ECO:0000256" key="2">
    <source>
        <dbReference type="ARBA" id="ARBA00022840"/>
    </source>
</evidence>
<keyword evidence="4" id="KW-0804">Transcription</keyword>
<dbReference type="Gene3D" id="3.40.50.300">
    <property type="entry name" value="P-loop containing nucleotide triphosphate hydrolases"/>
    <property type="match status" value="1"/>
</dbReference>
<keyword evidence="1" id="KW-0547">Nucleotide-binding</keyword>
<reference evidence="6 7" key="1">
    <citation type="submission" date="2011-08" db="EMBL/GenBank/DDBJ databases">
        <authorList>
            <person name="Weinstock G."/>
            <person name="Sodergren E."/>
            <person name="Clifton S."/>
            <person name="Fulton L."/>
            <person name="Fulton B."/>
            <person name="Courtney L."/>
            <person name="Fronick C."/>
            <person name="Harrison M."/>
            <person name="Strong C."/>
            <person name="Farmer C."/>
            <person name="Delahaunty K."/>
            <person name="Markovic C."/>
            <person name="Hall O."/>
            <person name="Minx P."/>
            <person name="Tomlinson C."/>
            <person name="Mitreva M."/>
            <person name="Hou S."/>
            <person name="Chen J."/>
            <person name="Wollam A."/>
            <person name="Pepin K.H."/>
            <person name="Johnson M."/>
            <person name="Bhonagiri V."/>
            <person name="Zhang X."/>
            <person name="Suruliraj S."/>
            <person name="Warren W."/>
            <person name="Chinwalla A."/>
            <person name="Mardis E.R."/>
            <person name="Wilson R.K."/>
        </authorList>
    </citation>
    <scope>NUCLEOTIDE SEQUENCE [LARGE SCALE GENOMIC DNA]</scope>
    <source>
        <strain evidence="6 7">DP7</strain>
    </source>
</reference>
<protein>
    <submittedName>
        <fullName evidence="6">Sigma-54 interaction domain protein</fullName>
    </submittedName>
</protein>
<evidence type="ECO:0000256" key="3">
    <source>
        <dbReference type="ARBA" id="ARBA00023015"/>
    </source>
</evidence>
<dbReference type="PANTHER" id="PTHR32071">
    <property type="entry name" value="TRANSCRIPTIONAL REGULATORY PROTEIN"/>
    <property type="match status" value="1"/>
</dbReference>
<dbReference type="InterPro" id="IPR002197">
    <property type="entry name" value="HTH_Fis"/>
</dbReference>
<dbReference type="HOGENOM" id="CLU_000445_8_12_9"/>
<dbReference type="FunFam" id="3.40.50.300:FF:000006">
    <property type="entry name" value="DNA-binding transcriptional regulator NtrC"/>
    <property type="match status" value="1"/>
</dbReference>
<dbReference type="PROSITE" id="PS50045">
    <property type="entry name" value="SIGMA54_INTERACT_4"/>
    <property type="match status" value="1"/>
</dbReference>
<dbReference type="Pfam" id="PF00158">
    <property type="entry name" value="Sigma54_activat"/>
    <property type="match status" value="1"/>
</dbReference>
<dbReference type="InterPro" id="IPR002078">
    <property type="entry name" value="Sigma_54_int"/>
</dbReference>
<dbReference type="Pfam" id="PF02954">
    <property type="entry name" value="HTH_8"/>
    <property type="match status" value="1"/>
</dbReference>
<dbReference type="InterPro" id="IPR025943">
    <property type="entry name" value="Sigma_54_int_dom_ATP-bd_2"/>
</dbReference>
<keyword evidence="3" id="KW-0805">Transcription regulation</keyword>
<name>G9XR18_DESHA</name>
<dbReference type="SUPFAM" id="SSF52540">
    <property type="entry name" value="P-loop containing nucleoside triphosphate hydrolases"/>
    <property type="match status" value="1"/>
</dbReference>
<dbReference type="InterPro" id="IPR025662">
    <property type="entry name" value="Sigma_54_int_dom_ATP-bd_1"/>
</dbReference>
<dbReference type="PROSITE" id="PS00676">
    <property type="entry name" value="SIGMA54_INTERACT_2"/>
    <property type="match status" value="1"/>
</dbReference>
<proteinExistence type="predicted"/>
<gene>
    <name evidence="6" type="ORF">HMPREF0322_03416</name>
</gene>
<dbReference type="GO" id="GO:0005524">
    <property type="term" value="F:ATP binding"/>
    <property type="evidence" value="ECO:0007669"/>
    <property type="project" value="UniProtKB-KW"/>
</dbReference>
<dbReference type="InterPro" id="IPR003593">
    <property type="entry name" value="AAA+_ATPase"/>
</dbReference>
<dbReference type="PATRIC" id="fig|537010.4.peg.3188"/>
<dbReference type="Gene3D" id="3.30.450.40">
    <property type="match status" value="1"/>
</dbReference>
<dbReference type="Gene3D" id="1.10.10.60">
    <property type="entry name" value="Homeodomain-like"/>
    <property type="match status" value="1"/>
</dbReference>
<accession>G9XR18</accession>
<keyword evidence="2" id="KW-0067">ATP-binding</keyword>
<evidence type="ECO:0000313" key="7">
    <source>
        <dbReference type="Proteomes" id="UP000004416"/>
    </source>
</evidence>
<dbReference type="InterPro" id="IPR058031">
    <property type="entry name" value="AAA_lid_NorR"/>
</dbReference>
<dbReference type="PRINTS" id="PR01590">
    <property type="entry name" value="HTHFIS"/>
</dbReference>
<dbReference type="InterPro" id="IPR027417">
    <property type="entry name" value="P-loop_NTPase"/>
</dbReference>
<dbReference type="Proteomes" id="UP000004416">
    <property type="component" value="Unassembled WGS sequence"/>
</dbReference>
<dbReference type="PANTHER" id="PTHR32071:SF57">
    <property type="entry name" value="C4-DICARBOXYLATE TRANSPORT TRANSCRIPTIONAL REGULATORY PROTEIN DCTD"/>
    <property type="match status" value="1"/>
</dbReference>
<feature type="domain" description="Sigma-54 factor interaction" evidence="5">
    <location>
        <begin position="298"/>
        <end position="528"/>
    </location>
</feature>
<comment type="caution">
    <text evidence="6">The sequence shown here is derived from an EMBL/GenBank/DDBJ whole genome shotgun (WGS) entry which is preliminary data.</text>
</comment>
<dbReference type="PROSITE" id="PS00675">
    <property type="entry name" value="SIGMA54_INTERACT_1"/>
    <property type="match status" value="1"/>
</dbReference>
<dbReference type="InterPro" id="IPR029016">
    <property type="entry name" value="GAF-like_dom_sf"/>
</dbReference>
<dbReference type="GO" id="GO:0043565">
    <property type="term" value="F:sequence-specific DNA binding"/>
    <property type="evidence" value="ECO:0007669"/>
    <property type="project" value="InterPro"/>
</dbReference>
<dbReference type="CDD" id="cd00009">
    <property type="entry name" value="AAA"/>
    <property type="match status" value="1"/>
</dbReference>
<evidence type="ECO:0000256" key="4">
    <source>
        <dbReference type="ARBA" id="ARBA00023163"/>
    </source>
</evidence>
<dbReference type="AlphaFoldDB" id="G9XR18"/>
<organism evidence="6 7">
    <name type="scientific">Desulfitobacterium hafniense DP7</name>
    <dbReference type="NCBI Taxonomy" id="537010"/>
    <lineage>
        <taxon>Bacteria</taxon>
        <taxon>Bacillati</taxon>
        <taxon>Bacillota</taxon>
        <taxon>Clostridia</taxon>
        <taxon>Eubacteriales</taxon>
        <taxon>Desulfitobacteriaceae</taxon>
        <taxon>Desulfitobacterium</taxon>
    </lineage>
</organism>
<dbReference type="SUPFAM" id="SSF46689">
    <property type="entry name" value="Homeodomain-like"/>
    <property type="match status" value="1"/>
</dbReference>
<dbReference type="SMART" id="SM00382">
    <property type="entry name" value="AAA"/>
    <property type="match status" value="1"/>
</dbReference>
<sequence length="616" mass="70780">MEIFCKILEKRSKKIMQMYDLLQMIQSGEVNSRYFTKVNDQWNRFQEGREVDNSVVPQEYLDSWKRCRAYGLDPYDLTLSVVENPKQKEFFLNTVKKYEFYLQSVFEIFDLSDFLFKLQTRDGICQLLGQSTLTLMDCSEKNSGTTSSSIVLYEDKPAVIFQPFYYRQTYVRKNFGEIHGASAPIHNEKNELIGDVVLLYHYPELSLQAFHMVSLIAKIFDYLYWPLTFGHERQLEQIMNCLPQGIALGSKKETINFCNEKMVDLFEIRKKQNTGQGRKKSLPVFMKAQNDLYTFNHIKGKSPLIQKAKNTAEKIADTYVPVMIYGESGTGKEMFAQAIHNASSRSGGPFIAINCGAIPGELVESELFGYEEGAFTGASKGGKVGKIEAASGGTLFLDEIESMPLKDQIKLLRVLSTGKVQKIGSTKEVPVNVRLISATKTDLLQQADESLFREDLYYRISTFIVELPPLRERKEDIILLAEEFIQRLEKRYSRSSIEMDWSFINALLSYKWRGNVRELEHAMEHAVIMLDKQSSLLLEHLPEKIQDYYLNNTTEEIVEEAMEHENKFGLLALAEQKMIERVLDSVDGNISAAAEQLGINRRTIYRKLQRKETLDS</sequence>